<feature type="domain" description="CAF1B/HIR1 beta-propeller" evidence="10">
    <location>
        <begin position="20"/>
        <end position="420"/>
    </location>
</feature>
<organism evidence="11 12">
    <name type="scientific">Dekkera bruxellensis</name>
    <name type="common">Brettanomyces custersii</name>
    <dbReference type="NCBI Taxonomy" id="5007"/>
    <lineage>
        <taxon>Eukaryota</taxon>
        <taxon>Fungi</taxon>
        <taxon>Dikarya</taxon>
        <taxon>Ascomycota</taxon>
        <taxon>Saccharomycotina</taxon>
        <taxon>Pichiomycetes</taxon>
        <taxon>Pichiales</taxon>
        <taxon>Pichiaceae</taxon>
        <taxon>Brettanomyces</taxon>
    </lineage>
</organism>
<dbReference type="KEGG" id="bbrx:BRETT_002942"/>
<dbReference type="AlphaFoldDB" id="A0A871R7U4"/>
<dbReference type="InterPro" id="IPR001680">
    <property type="entry name" value="WD40_rpt"/>
</dbReference>
<keyword evidence="8" id="KW-0539">Nucleus</keyword>
<reference evidence="11" key="1">
    <citation type="submission" date="2020-10" db="EMBL/GenBank/DDBJ databases">
        <authorList>
            <person name="Palmer J.M."/>
        </authorList>
    </citation>
    <scope>NUCLEOTIDE SEQUENCE</scope>
    <source>
        <strain evidence="11">UCD 2041</strain>
    </source>
</reference>
<dbReference type="PANTHER" id="PTHR15271">
    <property type="entry name" value="CHROMATIN ASSEMBLY FACTOR 1 SUBUNIT B"/>
    <property type="match status" value="1"/>
</dbReference>
<reference evidence="11" key="2">
    <citation type="journal article" name="BMC Genomics">
        <title>New genome assemblies reveal patterns of domestication and adaptation across Brettanomyces (Dekkera) species.</title>
        <authorList>
            <person name="Roach M.J."/>
            <person name="Borneman A.R."/>
        </authorList>
    </citation>
    <scope>NUCLEOTIDE SEQUENCE</scope>
    <source>
        <strain evidence="11">UCD 2041</strain>
    </source>
</reference>
<dbReference type="GO" id="GO:0006334">
    <property type="term" value="P:nucleosome assembly"/>
    <property type="evidence" value="ECO:0007669"/>
    <property type="project" value="TreeGrafter"/>
</dbReference>
<dbReference type="PROSITE" id="PS00678">
    <property type="entry name" value="WD_REPEATS_1"/>
    <property type="match status" value="1"/>
</dbReference>
<keyword evidence="3 9" id="KW-0853">WD repeat</keyword>
<sequence>MTTVLKNQSKQLLTAKTLTLHWHDNSLPVYSVDFQPNREGTRSERLATGGGDGNVRIWKVIYTNNDPINGQSVESVEYLSNIGKHTQAVNCVRFDPSGQFLASASDDGSVMIWELSDKLVQEFGANDEFLKESWSLKTAAFSPSSSEIYDISWSPDSKFIVCGSMDNFVRVFDTKTGMVVSQIRDHTHYVQGVQWDPRNKFICSQSADRSVHLYNILSSKKDHDFIEVALKASINIYRAKVDFNVSCPTSMSTSSSRNDNSSEKPRRYLYKNETLQSFFRRLAISPDGSLLISPCGLYKSSEASENENAVFIHIRAGLRRPPVMCISGFKKPAIAVRFSPVLFKLQEGESGYIDLPYRMIFAIATQDSIFVYDTQRLEPLAVAASIHYAVITDICWSADGKVLMASSADGFVSSIVFDDDLIGKDIVTYDIPSYVSSHPIESNEIEIEKTEVGDHLNTSEKKLEERHDGSPSLNIIDASSTVSLSPSIVEMLKISSESRDKASIKSHEVLKKPSAISSDDDEVVELAVQKAHNERTKSGIDCILHKAKGLNGDHKESNAEFACTTMSKSGMEKHKRRRIAPTLISTLTRDK</sequence>
<dbReference type="OrthoDB" id="71227at2759"/>
<evidence type="ECO:0000313" key="12">
    <source>
        <dbReference type="Proteomes" id="UP000663131"/>
    </source>
</evidence>
<name>A0A871R7U4_DEKBR</name>
<dbReference type="GO" id="GO:0006281">
    <property type="term" value="P:DNA repair"/>
    <property type="evidence" value="ECO:0007669"/>
    <property type="project" value="UniProtKB-KW"/>
</dbReference>
<feature type="repeat" description="WD" evidence="9">
    <location>
        <begin position="141"/>
        <end position="182"/>
    </location>
</feature>
<keyword evidence="7" id="KW-0234">DNA repair</keyword>
<evidence type="ECO:0000256" key="5">
    <source>
        <dbReference type="ARBA" id="ARBA00022763"/>
    </source>
</evidence>
<dbReference type="GO" id="GO:0006335">
    <property type="term" value="P:DNA replication-dependent chromatin assembly"/>
    <property type="evidence" value="ECO:0007669"/>
    <property type="project" value="InterPro"/>
</dbReference>
<dbReference type="RefSeq" id="XP_041139250.1">
    <property type="nucleotide sequence ID" value="XM_041281459.1"/>
</dbReference>
<feature type="repeat" description="WD" evidence="9">
    <location>
        <begin position="82"/>
        <end position="116"/>
    </location>
</feature>
<dbReference type="PROSITE" id="PS50294">
    <property type="entry name" value="WD_REPEATS_REGION"/>
    <property type="match status" value="2"/>
</dbReference>
<evidence type="ECO:0000256" key="7">
    <source>
        <dbReference type="ARBA" id="ARBA00023204"/>
    </source>
</evidence>
<dbReference type="InterPro" id="IPR015943">
    <property type="entry name" value="WD40/YVTN_repeat-like_dom_sf"/>
</dbReference>
<keyword evidence="5" id="KW-0227">DNA damage</keyword>
<dbReference type="Proteomes" id="UP000663131">
    <property type="component" value="Chromosome 9"/>
</dbReference>
<dbReference type="GO" id="GO:0005634">
    <property type="term" value="C:nucleus"/>
    <property type="evidence" value="ECO:0007669"/>
    <property type="project" value="UniProtKB-SubCell"/>
</dbReference>
<proteinExistence type="inferred from homology"/>
<evidence type="ECO:0000256" key="6">
    <source>
        <dbReference type="ARBA" id="ARBA00022853"/>
    </source>
</evidence>
<dbReference type="InterPro" id="IPR019775">
    <property type="entry name" value="WD40_repeat_CS"/>
</dbReference>
<dbReference type="Pfam" id="PF24105">
    <property type="entry name" value="Beta-prop_CAF1B_HIR1"/>
    <property type="match status" value="1"/>
</dbReference>
<dbReference type="InterPro" id="IPR055410">
    <property type="entry name" value="Beta-prop_CAF1B_HIR1"/>
</dbReference>
<dbReference type="SMART" id="SM00320">
    <property type="entry name" value="WD40"/>
    <property type="match status" value="6"/>
</dbReference>
<evidence type="ECO:0000313" key="11">
    <source>
        <dbReference type="EMBL" id="QOU22757.1"/>
    </source>
</evidence>
<dbReference type="InterPro" id="IPR036322">
    <property type="entry name" value="WD40_repeat_dom_sf"/>
</dbReference>
<evidence type="ECO:0000259" key="10">
    <source>
        <dbReference type="Pfam" id="PF24105"/>
    </source>
</evidence>
<comment type="subcellular location">
    <subcellularLocation>
        <location evidence="1">Nucleus</location>
    </subcellularLocation>
</comment>
<evidence type="ECO:0000256" key="2">
    <source>
        <dbReference type="ARBA" id="ARBA00007306"/>
    </source>
</evidence>
<feature type="repeat" description="WD" evidence="9">
    <location>
        <begin position="22"/>
        <end position="60"/>
    </location>
</feature>
<evidence type="ECO:0000256" key="3">
    <source>
        <dbReference type="ARBA" id="ARBA00022574"/>
    </source>
</evidence>
<dbReference type="GO" id="GO:0033186">
    <property type="term" value="C:CAF-1 complex"/>
    <property type="evidence" value="ECO:0007669"/>
    <property type="project" value="TreeGrafter"/>
</dbReference>
<evidence type="ECO:0000256" key="9">
    <source>
        <dbReference type="PROSITE-ProRule" id="PRU00221"/>
    </source>
</evidence>
<dbReference type="PROSITE" id="PS50082">
    <property type="entry name" value="WD_REPEATS_2"/>
    <property type="match status" value="4"/>
</dbReference>
<gene>
    <name evidence="11" type="ORF">BRETT_002942</name>
</gene>
<dbReference type="InterPro" id="IPR045145">
    <property type="entry name" value="PTHR15271"/>
</dbReference>
<keyword evidence="6" id="KW-0156">Chromatin regulator</keyword>
<evidence type="ECO:0000256" key="1">
    <source>
        <dbReference type="ARBA" id="ARBA00004123"/>
    </source>
</evidence>
<dbReference type="EMBL" id="CP063137">
    <property type="protein sequence ID" value="QOU22757.1"/>
    <property type="molecule type" value="Genomic_DNA"/>
</dbReference>
<dbReference type="SUPFAM" id="SSF50978">
    <property type="entry name" value="WD40 repeat-like"/>
    <property type="match status" value="1"/>
</dbReference>
<evidence type="ECO:0000256" key="8">
    <source>
        <dbReference type="ARBA" id="ARBA00023242"/>
    </source>
</evidence>
<protein>
    <recommendedName>
        <fullName evidence="10">CAF1B/HIR1 beta-propeller domain-containing protein</fullName>
    </recommendedName>
</protein>
<evidence type="ECO:0000256" key="4">
    <source>
        <dbReference type="ARBA" id="ARBA00022737"/>
    </source>
</evidence>
<dbReference type="GeneID" id="64574866"/>
<comment type="similarity">
    <text evidence="2">Belongs to the WD repeat HIR1 family.</text>
</comment>
<dbReference type="PANTHER" id="PTHR15271:SF4">
    <property type="entry name" value="CHROMATIN ASSEMBLY FACTOR 1 SUBUNIT B"/>
    <property type="match status" value="1"/>
</dbReference>
<dbReference type="Gene3D" id="2.130.10.10">
    <property type="entry name" value="YVTN repeat-like/Quinoprotein amine dehydrogenase"/>
    <property type="match status" value="3"/>
</dbReference>
<feature type="repeat" description="WD" evidence="9">
    <location>
        <begin position="183"/>
        <end position="224"/>
    </location>
</feature>
<accession>A0A871R7U4</accession>
<keyword evidence="4" id="KW-0677">Repeat</keyword>